<keyword evidence="2" id="KW-1185">Reference proteome</keyword>
<name>A0A3N4MNB6_9NEIS</name>
<sequence length="109" mass="13133">MKIKKTYKSILRNDEYIYDVFGIYWDNEKTYFAYLDPNDDYAIHIYCSNDVEIIDPNINFRSVFNCGLISGIFHWSLIEKELWSRVIENIGDSRKEFLSIIRKEKLVDY</sequence>
<dbReference type="OrthoDB" id="8688078at2"/>
<accession>A0A3N4MNB6</accession>
<dbReference type="Proteomes" id="UP000272412">
    <property type="component" value="Unassembled WGS sequence"/>
</dbReference>
<evidence type="ECO:0000313" key="1">
    <source>
        <dbReference type="EMBL" id="RPD83147.1"/>
    </source>
</evidence>
<dbReference type="AlphaFoldDB" id="A0A3N4MNB6"/>
<proteinExistence type="predicted"/>
<organism evidence="1 2">
    <name type="scientific">Neisseria weixii</name>
    <dbReference type="NCBI Taxonomy" id="1853276"/>
    <lineage>
        <taxon>Bacteria</taxon>
        <taxon>Pseudomonadati</taxon>
        <taxon>Pseudomonadota</taxon>
        <taxon>Betaproteobacteria</taxon>
        <taxon>Neisseriales</taxon>
        <taxon>Neisseriaceae</taxon>
        <taxon>Neisseria</taxon>
    </lineage>
</organism>
<protein>
    <submittedName>
        <fullName evidence="1">Uncharacterized protein</fullName>
    </submittedName>
</protein>
<reference evidence="1 2" key="1">
    <citation type="submission" date="2018-11" db="EMBL/GenBank/DDBJ databases">
        <title>Neisseria weixii sp. nov. isolated from the rectal contents of plateau pika (Ochotona cruzoniae).</title>
        <authorList>
            <person name="Zhang G."/>
        </authorList>
    </citation>
    <scope>NUCLEOTIDE SEQUENCE [LARGE SCALE GENOMIC DNA]</scope>
    <source>
        <strain evidence="1 2">10009</strain>
    </source>
</reference>
<dbReference type="EMBL" id="RPFL01000075">
    <property type="protein sequence ID" value="RPD83147.1"/>
    <property type="molecule type" value="Genomic_DNA"/>
</dbReference>
<comment type="caution">
    <text evidence="1">The sequence shown here is derived from an EMBL/GenBank/DDBJ whole genome shotgun (WGS) entry which is preliminary data.</text>
</comment>
<evidence type="ECO:0000313" key="2">
    <source>
        <dbReference type="Proteomes" id="UP000272412"/>
    </source>
</evidence>
<dbReference type="RefSeq" id="WP_123805049.1">
    <property type="nucleotide sequence ID" value="NZ_RPFL01000075.1"/>
</dbReference>
<gene>
    <name evidence="1" type="ORF">EGK74_13325</name>
</gene>